<reference evidence="2 3" key="1">
    <citation type="submission" date="2018-03" db="EMBL/GenBank/DDBJ databases">
        <title>Genomic Encyclopedia of Archaeal and Bacterial Type Strains, Phase II (KMG-II): from individual species to whole genera.</title>
        <authorList>
            <person name="Goeker M."/>
        </authorList>
    </citation>
    <scope>NUCLEOTIDE SEQUENCE [LARGE SCALE GENOMIC DNA]</scope>
    <source>
        <strain evidence="2 3">DSM 45348</strain>
    </source>
</reference>
<dbReference type="Pfam" id="PF13474">
    <property type="entry name" value="SnoaL_3"/>
    <property type="match status" value="1"/>
</dbReference>
<dbReference type="InterPro" id="IPR037401">
    <property type="entry name" value="SnoaL-like"/>
</dbReference>
<dbReference type="Proteomes" id="UP000239209">
    <property type="component" value="Unassembled WGS sequence"/>
</dbReference>
<proteinExistence type="predicted"/>
<feature type="domain" description="SnoaL-like" evidence="1">
    <location>
        <begin position="6"/>
        <end position="115"/>
    </location>
</feature>
<sequence>MQFAEALEHHLATITGRDAEAFLATVHDDVAVITPDGRLLAGREEVGAFHREWFADPDWSWKLEPLRCTEAGDTGVATYAVTYEDVDAGGRPYAMNYVLSLVFARAGGTWLLLHDQNTRSVRRP</sequence>
<evidence type="ECO:0000313" key="2">
    <source>
        <dbReference type="EMBL" id="PRY33285.1"/>
    </source>
</evidence>
<dbReference type="RefSeq" id="WP_106124600.1">
    <property type="nucleotide sequence ID" value="NZ_PVZG01000001.1"/>
</dbReference>
<dbReference type="EMBL" id="PVZG01000001">
    <property type="protein sequence ID" value="PRY33285.1"/>
    <property type="molecule type" value="Genomic_DNA"/>
</dbReference>
<gene>
    <name evidence="2" type="ORF">CLV70_101447</name>
</gene>
<evidence type="ECO:0000313" key="3">
    <source>
        <dbReference type="Proteomes" id="UP000239209"/>
    </source>
</evidence>
<comment type="caution">
    <text evidence="2">The sequence shown here is derived from an EMBL/GenBank/DDBJ whole genome shotgun (WGS) entry which is preliminary data.</text>
</comment>
<name>A0A2T0SIP5_9ACTN</name>
<keyword evidence="3" id="KW-1185">Reference proteome</keyword>
<evidence type="ECO:0000259" key="1">
    <source>
        <dbReference type="Pfam" id="PF13474"/>
    </source>
</evidence>
<dbReference type="OrthoDB" id="129755at2"/>
<accession>A0A2T0SIP5</accession>
<protein>
    <submittedName>
        <fullName evidence="2">Uncharacterized protein (TIGR02246 family)</fullName>
    </submittedName>
</protein>
<dbReference type="AlphaFoldDB" id="A0A2T0SIP5"/>
<dbReference type="SUPFAM" id="SSF54427">
    <property type="entry name" value="NTF2-like"/>
    <property type="match status" value="1"/>
</dbReference>
<organism evidence="2 3">
    <name type="scientific">Pseudosporangium ferrugineum</name>
    <dbReference type="NCBI Taxonomy" id="439699"/>
    <lineage>
        <taxon>Bacteria</taxon>
        <taxon>Bacillati</taxon>
        <taxon>Actinomycetota</taxon>
        <taxon>Actinomycetes</taxon>
        <taxon>Micromonosporales</taxon>
        <taxon>Micromonosporaceae</taxon>
        <taxon>Pseudosporangium</taxon>
    </lineage>
</organism>
<dbReference type="InterPro" id="IPR032710">
    <property type="entry name" value="NTF2-like_dom_sf"/>
</dbReference>
<dbReference type="Gene3D" id="3.10.450.50">
    <property type="match status" value="1"/>
</dbReference>